<accession>A0AAV2ZEB8</accession>
<dbReference type="Proteomes" id="UP001146120">
    <property type="component" value="Unassembled WGS sequence"/>
</dbReference>
<evidence type="ECO:0000313" key="4">
    <source>
        <dbReference type="Proteomes" id="UP001146120"/>
    </source>
</evidence>
<comment type="caution">
    <text evidence="3">The sequence shown here is derived from an EMBL/GenBank/DDBJ whole genome shotgun (WGS) entry which is preliminary data.</text>
</comment>
<evidence type="ECO:0000313" key="3">
    <source>
        <dbReference type="EMBL" id="DBA05002.1"/>
    </source>
</evidence>
<feature type="domain" description="Retrovirus-related Pol polyprotein from transposon TNT 1-94-like beta-barrel" evidence="2">
    <location>
        <begin position="17"/>
        <end position="101"/>
    </location>
</feature>
<dbReference type="EMBL" id="DAKRPA010000004">
    <property type="protein sequence ID" value="DBA05002.1"/>
    <property type="molecule type" value="Genomic_DNA"/>
</dbReference>
<name>A0AAV2ZEB8_9STRA</name>
<dbReference type="Pfam" id="PF22936">
    <property type="entry name" value="Pol_BBD"/>
    <property type="match status" value="1"/>
</dbReference>
<reference evidence="3" key="1">
    <citation type="submission" date="2022-11" db="EMBL/GenBank/DDBJ databases">
        <authorList>
            <person name="Morgan W.R."/>
            <person name="Tartar A."/>
        </authorList>
    </citation>
    <scope>NUCLEOTIDE SEQUENCE</scope>
    <source>
        <strain evidence="3">ARSEF 373</strain>
    </source>
</reference>
<dbReference type="AlphaFoldDB" id="A0AAV2ZEB8"/>
<feature type="compositionally biased region" description="Polar residues" evidence="1">
    <location>
        <begin position="150"/>
        <end position="168"/>
    </location>
</feature>
<gene>
    <name evidence="3" type="ORF">N0F65_007004</name>
</gene>
<organism evidence="3 4">
    <name type="scientific">Lagenidium giganteum</name>
    <dbReference type="NCBI Taxonomy" id="4803"/>
    <lineage>
        <taxon>Eukaryota</taxon>
        <taxon>Sar</taxon>
        <taxon>Stramenopiles</taxon>
        <taxon>Oomycota</taxon>
        <taxon>Peronosporomycetes</taxon>
        <taxon>Pythiales</taxon>
        <taxon>Pythiaceae</taxon>
    </lineage>
</organism>
<reference evidence="3" key="2">
    <citation type="journal article" date="2023" name="Microbiol Resour">
        <title>Decontamination and Annotation of the Draft Genome Sequence of the Oomycete Lagenidium giganteum ARSEF 373.</title>
        <authorList>
            <person name="Morgan W.R."/>
            <person name="Tartar A."/>
        </authorList>
    </citation>
    <scope>NUCLEOTIDE SEQUENCE</scope>
    <source>
        <strain evidence="3">ARSEF 373</strain>
    </source>
</reference>
<keyword evidence="4" id="KW-1185">Reference proteome</keyword>
<protein>
    <recommendedName>
        <fullName evidence="2">Retrovirus-related Pol polyprotein from transposon TNT 1-94-like beta-barrel domain-containing protein</fullName>
    </recommendedName>
</protein>
<proteinExistence type="predicted"/>
<feature type="region of interest" description="Disordered" evidence="1">
    <location>
        <begin position="147"/>
        <end position="168"/>
    </location>
</feature>
<evidence type="ECO:0000259" key="2">
    <source>
        <dbReference type="Pfam" id="PF22936"/>
    </source>
</evidence>
<evidence type="ECO:0000256" key="1">
    <source>
        <dbReference type="SAM" id="MobiDB-lite"/>
    </source>
</evidence>
<sequence>MVDLAPSGAHDDDTLEWILDSGSQVNVCGDLHCFEKLTDDKPRELVMANGTTQLVASSGTVFMRLMNHANLNEEERDVPDVYYVPGTHANLMSLDHMQTTGNFVLSMSRDQTVLWLPKPGTKLKFCKSGGLYRMCVARTRLAAYGVGSTPKESSTHPYTSASTTSVVR</sequence>
<dbReference type="InterPro" id="IPR054722">
    <property type="entry name" value="PolX-like_BBD"/>
</dbReference>